<sequence length="144" mass="15854">MQQKSKVFVGLDTSKLKISVAVAEDGRQGEIRFLGEIDNTPEAVRRLVHKLASRHGELLFCYEAGPTGYGLQRQIAALGHECAVIAPSLIPKRPGERVKTNRRDALTLARLHRAGELTAIWVPDPGHEAVRELVRAREAAMADL</sequence>
<dbReference type="GO" id="GO:0003677">
    <property type="term" value="F:DNA binding"/>
    <property type="evidence" value="ECO:0007669"/>
    <property type="project" value="InterPro"/>
</dbReference>
<dbReference type="Pfam" id="PF01548">
    <property type="entry name" value="DEDD_Tnp_IS110"/>
    <property type="match status" value="1"/>
</dbReference>
<evidence type="ECO:0000259" key="1">
    <source>
        <dbReference type="Pfam" id="PF01548"/>
    </source>
</evidence>
<dbReference type="EMBL" id="VOSK01000302">
    <property type="protein sequence ID" value="MPR30044.1"/>
    <property type="molecule type" value="Genomic_DNA"/>
</dbReference>
<dbReference type="PANTHER" id="PTHR33055:SF13">
    <property type="entry name" value="TRANSPOSASE"/>
    <property type="match status" value="1"/>
</dbReference>
<keyword evidence="3" id="KW-1185">Reference proteome</keyword>
<dbReference type="OrthoDB" id="8261795at2"/>
<name>A0A5N7MVC4_9HYPH</name>
<organism evidence="2 3">
    <name type="scientific">Microvirga tunisiensis</name>
    <dbReference type="NCBI Taxonomy" id="2108360"/>
    <lineage>
        <taxon>Bacteria</taxon>
        <taxon>Pseudomonadati</taxon>
        <taxon>Pseudomonadota</taxon>
        <taxon>Alphaproteobacteria</taxon>
        <taxon>Hyphomicrobiales</taxon>
        <taxon>Methylobacteriaceae</taxon>
        <taxon>Microvirga</taxon>
    </lineage>
</organism>
<proteinExistence type="predicted"/>
<dbReference type="InterPro" id="IPR047650">
    <property type="entry name" value="Transpos_IS110"/>
</dbReference>
<protein>
    <submittedName>
        <fullName evidence="2">IS110 family transposase</fullName>
    </submittedName>
</protein>
<dbReference type="InterPro" id="IPR002525">
    <property type="entry name" value="Transp_IS110-like_N"/>
</dbReference>
<reference evidence="2 3" key="1">
    <citation type="journal article" date="2019" name="Syst. Appl. Microbiol.">
        <title>Microvirga tunisiensis sp. nov., a root nodule symbiotic bacterium isolated from Lupinus micranthus and L. luteus grown in Northern Tunisia.</title>
        <authorList>
            <person name="Msaddak A."/>
            <person name="Rejili M."/>
            <person name="Duran D."/>
            <person name="Mars M."/>
            <person name="Palacios J.M."/>
            <person name="Ruiz-Argueso T."/>
            <person name="Rey L."/>
            <person name="Imperial J."/>
        </authorList>
    </citation>
    <scope>NUCLEOTIDE SEQUENCE [LARGE SCALE GENOMIC DNA]</scope>
    <source>
        <strain evidence="2 3">Lmie10</strain>
    </source>
</reference>
<dbReference type="RefSeq" id="WP_152716909.1">
    <property type="nucleotide sequence ID" value="NZ_VOSK01000302.1"/>
</dbReference>
<gene>
    <name evidence="2" type="ORF">FS320_34565</name>
</gene>
<evidence type="ECO:0000313" key="3">
    <source>
        <dbReference type="Proteomes" id="UP000403266"/>
    </source>
</evidence>
<feature type="domain" description="Transposase IS110-like N-terminal" evidence="1">
    <location>
        <begin position="9"/>
        <end position="143"/>
    </location>
</feature>
<dbReference type="GO" id="GO:0006313">
    <property type="term" value="P:DNA transposition"/>
    <property type="evidence" value="ECO:0007669"/>
    <property type="project" value="InterPro"/>
</dbReference>
<accession>A0A5N7MVC4</accession>
<dbReference type="PANTHER" id="PTHR33055">
    <property type="entry name" value="TRANSPOSASE FOR INSERTION SEQUENCE ELEMENT IS1111A"/>
    <property type="match status" value="1"/>
</dbReference>
<evidence type="ECO:0000313" key="2">
    <source>
        <dbReference type="EMBL" id="MPR30044.1"/>
    </source>
</evidence>
<dbReference type="AlphaFoldDB" id="A0A5N7MVC4"/>
<feature type="non-terminal residue" evidence="2">
    <location>
        <position position="144"/>
    </location>
</feature>
<comment type="caution">
    <text evidence="2">The sequence shown here is derived from an EMBL/GenBank/DDBJ whole genome shotgun (WGS) entry which is preliminary data.</text>
</comment>
<dbReference type="Proteomes" id="UP000403266">
    <property type="component" value="Unassembled WGS sequence"/>
</dbReference>
<dbReference type="GO" id="GO:0004803">
    <property type="term" value="F:transposase activity"/>
    <property type="evidence" value="ECO:0007669"/>
    <property type="project" value="InterPro"/>
</dbReference>